<evidence type="ECO:0000256" key="4">
    <source>
        <dbReference type="PROSITE-ProRule" id="PRU00146"/>
    </source>
</evidence>
<organism evidence="7 8">
    <name type="scientific">Dipteronia sinensis</name>
    <dbReference type="NCBI Taxonomy" id="43782"/>
    <lineage>
        <taxon>Eukaryota</taxon>
        <taxon>Viridiplantae</taxon>
        <taxon>Streptophyta</taxon>
        <taxon>Embryophyta</taxon>
        <taxon>Tracheophyta</taxon>
        <taxon>Spermatophyta</taxon>
        <taxon>Magnoliopsida</taxon>
        <taxon>eudicotyledons</taxon>
        <taxon>Gunneridae</taxon>
        <taxon>Pentapetalae</taxon>
        <taxon>rosids</taxon>
        <taxon>malvids</taxon>
        <taxon>Sapindales</taxon>
        <taxon>Sapindaceae</taxon>
        <taxon>Hippocastanoideae</taxon>
        <taxon>Acereae</taxon>
        <taxon>Dipteronia</taxon>
    </lineage>
</organism>
<dbReference type="Gene3D" id="3.30.40.10">
    <property type="entry name" value="Zinc/RING finger domain, C3HC4 (zinc finger)"/>
    <property type="match status" value="1"/>
</dbReference>
<feature type="region of interest" description="Disordered" evidence="5">
    <location>
        <begin position="25"/>
        <end position="70"/>
    </location>
</feature>
<feature type="domain" description="PHD-type" evidence="6">
    <location>
        <begin position="75"/>
        <end position="122"/>
    </location>
</feature>
<name>A0AAD9ZS03_9ROSI</name>
<dbReference type="InterPro" id="IPR019787">
    <property type="entry name" value="Znf_PHD-finger"/>
</dbReference>
<keyword evidence="1" id="KW-0479">Metal-binding</keyword>
<keyword evidence="2 4" id="KW-0863">Zinc-finger</keyword>
<evidence type="ECO:0000313" key="8">
    <source>
        <dbReference type="Proteomes" id="UP001281410"/>
    </source>
</evidence>
<dbReference type="EMBL" id="JANJYJ010000009">
    <property type="protein sequence ID" value="KAK3188977.1"/>
    <property type="molecule type" value="Genomic_DNA"/>
</dbReference>
<dbReference type="PANTHER" id="PTHR24102">
    <property type="entry name" value="PHD FINGER PROTEIN"/>
    <property type="match status" value="1"/>
</dbReference>
<dbReference type="InterPro" id="IPR013083">
    <property type="entry name" value="Znf_RING/FYVE/PHD"/>
</dbReference>
<comment type="caution">
    <text evidence="7">The sequence shown here is derived from an EMBL/GenBank/DDBJ whole genome shotgun (WGS) entry which is preliminary data.</text>
</comment>
<sequence>MKDNCSSTSKMINRNWVLKRKRRKLPCGPDLTNGKEENLGGSESTRNSSSAKRRLKSEISSERSSSKKKGNDGYYYECVICDLGGNLLCCDSCPRTYHLQCLDPPLKRIPNGKWQCPKCCQKSDQLKPISNLDPISKRARSKLITIKSQSGIKSSGTDKVSQIFGSSIHAKKRSSSKGKSVLTLGVKPIRKETRF</sequence>
<protein>
    <recommendedName>
        <fullName evidence="6">PHD-type domain-containing protein</fullName>
    </recommendedName>
</protein>
<evidence type="ECO:0000256" key="2">
    <source>
        <dbReference type="ARBA" id="ARBA00022771"/>
    </source>
</evidence>
<dbReference type="Pfam" id="PF00628">
    <property type="entry name" value="PHD"/>
    <property type="match status" value="1"/>
</dbReference>
<accession>A0AAD9ZS03</accession>
<dbReference type="CDD" id="cd15532">
    <property type="entry name" value="PHD2_CHD_II"/>
    <property type="match status" value="1"/>
</dbReference>
<dbReference type="Proteomes" id="UP001281410">
    <property type="component" value="Unassembled WGS sequence"/>
</dbReference>
<dbReference type="SMART" id="SM00249">
    <property type="entry name" value="PHD"/>
    <property type="match status" value="1"/>
</dbReference>
<dbReference type="InterPro" id="IPR019786">
    <property type="entry name" value="Zinc_finger_PHD-type_CS"/>
</dbReference>
<evidence type="ECO:0000256" key="3">
    <source>
        <dbReference type="ARBA" id="ARBA00022833"/>
    </source>
</evidence>
<feature type="compositionally biased region" description="Basic and acidic residues" evidence="5">
    <location>
        <begin position="56"/>
        <end position="70"/>
    </location>
</feature>
<keyword evidence="8" id="KW-1185">Reference proteome</keyword>
<reference evidence="7" key="1">
    <citation type="journal article" date="2023" name="Plant J.">
        <title>Genome sequences and population genomics provide insights into the demographic history, inbreeding, and mutation load of two 'living fossil' tree species of Dipteronia.</title>
        <authorList>
            <person name="Feng Y."/>
            <person name="Comes H.P."/>
            <person name="Chen J."/>
            <person name="Zhu S."/>
            <person name="Lu R."/>
            <person name="Zhang X."/>
            <person name="Li P."/>
            <person name="Qiu J."/>
            <person name="Olsen K.M."/>
            <person name="Qiu Y."/>
        </authorList>
    </citation>
    <scope>NUCLEOTIDE SEQUENCE</scope>
    <source>
        <strain evidence="7">NBL</strain>
    </source>
</reference>
<proteinExistence type="predicted"/>
<dbReference type="InterPro" id="IPR011011">
    <property type="entry name" value="Znf_FYVE_PHD"/>
</dbReference>
<evidence type="ECO:0000259" key="6">
    <source>
        <dbReference type="PROSITE" id="PS50016"/>
    </source>
</evidence>
<dbReference type="PANTHER" id="PTHR24102:SF28">
    <property type="entry name" value="PHD-TYPE DOMAIN-CONTAINING PROTEIN"/>
    <property type="match status" value="1"/>
</dbReference>
<evidence type="ECO:0000313" key="7">
    <source>
        <dbReference type="EMBL" id="KAK3188977.1"/>
    </source>
</evidence>
<evidence type="ECO:0000256" key="1">
    <source>
        <dbReference type="ARBA" id="ARBA00022723"/>
    </source>
</evidence>
<dbReference type="SUPFAM" id="SSF57903">
    <property type="entry name" value="FYVE/PHD zinc finger"/>
    <property type="match status" value="1"/>
</dbReference>
<gene>
    <name evidence="7" type="ORF">Dsin_028538</name>
</gene>
<evidence type="ECO:0000256" key="5">
    <source>
        <dbReference type="SAM" id="MobiDB-lite"/>
    </source>
</evidence>
<feature type="compositionally biased region" description="Polar residues" evidence="5">
    <location>
        <begin position="41"/>
        <end position="50"/>
    </location>
</feature>
<feature type="region of interest" description="Disordered" evidence="5">
    <location>
        <begin position="167"/>
        <end position="195"/>
    </location>
</feature>
<keyword evidence="3" id="KW-0862">Zinc</keyword>
<dbReference type="AlphaFoldDB" id="A0AAD9ZS03"/>
<dbReference type="GO" id="GO:0008270">
    <property type="term" value="F:zinc ion binding"/>
    <property type="evidence" value="ECO:0007669"/>
    <property type="project" value="UniProtKB-KW"/>
</dbReference>
<dbReference type="PROSITE" id="PS01359">
    <property type="entry name" value="ZF_PHD_1"/>
    <property type="match status" value="1"/>
</dbReference>
<dbReference type="PROSITE" id="PS50016">
    <property type="entry name" value="ZF_PHD_2"/>
    <property type="match status" value="1"/>
</dbReference>
<dbReference type="InterPro" id="IPR001965">
    <property type="entry name" value="Znf_PHD"/>
</dbReference>